<keyword evidence="10" id="KW-1185">Reference proteome</keyword>
<dbReference type="SUPFAM" id="SSF53383">
    <property type="entry name" value="PLP-dependent transferases"/>
    <property type="match status" value="1"/>
</dbReference>
<dbReference type="InterPro" id="IPR016454">
    <property type="entry name" value="Cysteine_dSase"/>
</dbReference>
<dbReference type="PANTHER" id="PTHR11601">
    <property type="entry name" value="CYSTEINE DESULFURYLASE FAMILY MEMBER"/>
    <property type="match status" value="1"/>
</dbReference>
<evidence type="ECO:0000256" key="1">
    <source>
        <dbReference type="ARBA" id="ARBA00001933"/>
    </source>
</evidence>
<reference evidence="9 10" key="1">
    <citation type="submission" date="2024-02" db="EMBL/GenBank/DDBJ databases">
        <title>A nitrogen-fixing paenibacillus bacterium.</title>
        <authorList>
            <person name="Zhang W.L."/>
            <person name="Chen S.F."/>
        </authorList>
    </citation>
    <scope>NUCLEOTIDE SEQUENCE [LARGE SCALE GENOMIC DNA]</scope>
    <source>
        <strain evidence="9 10">M1</strain>
    </source>
</reference>
<dbReference type="InterPro" id="IPR000192">
    <property type="entry name" value="Aminotrans_V_dom"/>
</dbReference>
<feature type="domain" description="Aminotransferase class V" evidence="8">
    <location>
        <begin position="3"/>
        <end position="364"/>
    </location>
</feature>
<keyword evidence="4" id="KW-0663">Pyridoxal phosphate</keyword>
<comment type="similarity">
    <text evidence="2">Belongs to the class-V pyridoxal-phosphate-dependent aminotransferase family. NifS/IscS subfamily.</text>
</comment>
<evidence type="ECO:0000256" key="6">
    <source>
        <dbReference type="ARBA" id="ARBA00023014"/>
    </source>
</evidence>
<dbReference type="Proteomes" id="UP001306950">
    <property type="component" value="Unassembled WGS sequence"/>
</dbReference>
<dbReference type="NCBIfam" id="NF002806">
    <property type="entry name" value="PRK02948.1"/>
    <property type="match status" value="1"/>
</dbReference>
<dbReference type="PIRSF" id="PIRSF005572">
    <property type="entry name" value="NifS"/>
    <property type="match status" value="1"/>
</dbReference>
<evidence type="ECO:0000259" key="8">
    <source>
        <dbReference type="Pfam" id="PF00266"/>
    </source>
</evidence>
<dbReference type="PANTHER" id="PTHR11601:SF50">
    <property type="entry name" value="CYSTEINE DESULFURASE ISCS 2-RELATED"/>
    <property type="match status" value="1"/>
</dbReference>
<keyword evidence="6" id="KW-0411">Iron-sulfur</keyword>
<evidence type="ECO:0000313" key="9">
    <source>
        <dbReference type="EMBL" id="MEF2964703.1"/>
    </source>
</evidence>
<dbReference type="Pfam" id="PF00266">
    <property type="entry name" value="Aminotran_5"/>
    <property type="match status" value="1"/>
</dbReference>
<keyword evidence="5" id="KW-0408">Iron</keyword>
<dbReference type="InterPro" id="IPR015421">
    <property type="entry name" value="PyrdxlP-dep_Trfase_major"/>
</dbReference>
<proteinExistence type="inferred from homology"/>
<evidence type="ECO:0000313" key="10">
    <source>
        <dbReference type="Proteomes" id="UP001306950"/>
    </source>
</evidence>
<dbReference type="InterPro" id="IPR020578">
    <property type="entry name" value="Aminotrans_V_PyrdxlP_BS"/>
</dbReference>
<dbReference type="InterPro" id="IPR015422">
    <property type="entry name" value="PyrdxlP-dep_Trfase_small"/>
</dbReference>
<gene>
    <name evidence="9" type="ORF">V3851_02585</name>
</gene>
<evidence type="ECO:0000256" key="4">
    <source>
        <dbReference type="ARBA" id="ARBA00022898"/>
    </source>
</evidence>
<evidence type="ECO:0000256" key="7">
    <source>
        <dbReference type="RuleBase" id="RU004504"/>
    </source>
</evidence>
<accession>A0ABU7VLR5</accession>
<name>A0ABU7VLR5_9BACL</name>
<protein>
    <submittedName>
        <fullName evidence="9">Cysteine desulfurase family protein</fullName>
    </submittedName>
</protein>
<evidence type="ECO:0000256" key="3">
    <source>
        <dbReference type="ARBA" id="ARBA00022723"/>
    </source>
</evidence>
<dbReference type="Gene3D" id="3.40.640.10">
    <property type="entry name" value="Type I PLP-dependent aspartate aminotransferase-like (Major domain)"/>
    <property type="match status" value="1"/>
</dbReference>
<dbReference type="PROSITE" id="PS00595">
    <property type="entry name" value="AA_TRANSFER_CLASS_5"/>
    <property type="match status" value="1"/>
</dbReference>
<dbReference type="Gene3D" id="1.10.260.50">
    <property type="match status" value="1"/>
</dbReference>
<comment type="cofactor">
    <cofactor evidence="1 7">
        <name>pyridoxal 5'-phosphate</name>
        <dbReference type="ChEBI" id="CHEBI:597326"/>
    </cofactor>
</comment>
<sequence>MKYFDHAATTPPYDEVTRTIAEVMSRHYGNPSSLHRLGEESSKLLRKAREVCAQAMDVKPGEIVFTSGATESNNMAIKGATLQYAGRGKHLITTATEHPSVFECCKQLEQLGWEVTYLPVNSEGQVTERQVEEALRKDTVLVSVMHVNNETGAVQPVTAIGGMLKEKHPRVLFHVDGVQGFGKVPLQLNNSGIDLYSLSAHKIKGPKGIGLLYVREGVSLFPLLAGGGQEEGRRSGTENIPYIVGFSKAVRLAKEGERERQARLKQLKAELVRGIKAIQELTLNSVPEGAPHIVHFSYPGMKAEALLHMLEEEGFLVSTQSACSSKKAEPSRALLAMGKGAEAAASGIRISLGEEHTETDISDLLKALDKCVRRLQNLKGERKS</sequence>
<dbReference type="EMBL" id="JAZHPZ010000001">
    <property type="protein sequence ID" value="MEF2964703.1"/>
    <property type="molecule type" value="Genomic_DNA"/>
</dbReference>
<dbReference type="Gene3D" id="3.90.1150.10">
    <property type="entry name" value="Aspartate Aminotransferase, domain 1"/>
    <property type="match status" value="1"/>
</dbReference>
<dbReference type="InterPro" id="IPR015424">
    <property type="entry name" value="PyrdxlP-dep_Trfase"/>
</dbReference>
<dbReference type="RefSeq" id="WP_331844913.1">
    <property type="nucleotide sequence ID" value="NZ_JAZHPZ010000001.1"/>
</dbReference>
<organism evidence="9 10">
    <name type="scientific">Paenibacillus haidiansis</name>
    <dbReference type="NCBI Taxonomy" id="1574488"/>
    <lineage>
        <taxon>Bacteria</taxon>
        <taxon>Bacillati</taxon>
        <taxon>Bacillota</taxon>
        <taxon>Bacilli</taxon>
        <taxon>Bacillales</taxon>
        <taxon>Paenibacillaceae</taxon>
        <taxon>Paenibacillus</taxon>
    </lineage>
</organism>
<comment type="caution">
    <text evidence="9">The sequence shown here is derived from an EMBL/GenBank/DDBJ whole genome shotgun (WGS) entry which is preliminary data.</text>
</comment>
<evidence type="ECO:0000256" key="5">
    <source>
        <dbReference type="ARBA" id="ARBA00023004"/>
    </source>
</evidence>
<keyword evidence="3" id="KW-0479">Metal-binding</keyword>
<evidence type="ECO:0000256" key="2">
    <source>
        <dbReference type="ARBA" id="ARBA00006490"/>
    </source>
</evidence>